<dbReference type="GeneID" id="20189916"/>
<gene>
    <name evidence="2" type="ORF">PPTG_21317</name>
</gene>
<evidence type="ECO:0000313" key="3">
    <source>
        <dbReference type="Proteomes" id="UP000018817"/>
    </source>
</evidence>
<evidence type="ECO:0000256" key="1">
    <source>
        <dbReference type="SAM" id="MobiDB-lite"/>
    </source>
</evidence>
<feature type="region of interest" description="Disordered" evidence="1">
    <location>
        <begin position="109"/>
        <end position="146"/>
    </location>
</feature>
<dbReference type="OMA" id="FEVEWSC"/>
<reference evidence="2 3" key="2">
    <citation type="submission" date="2013-11" db="EMBL/GenBank/DDBJ databases">
        <title>The Genome Sequence of Phytophthora parasitica INRA-310.</title>
        <authorList>
            <consortium name="The Broad Institute Genomics Platform"/>
            <person name="Russ C."/>
            <person name="Tyler B."/>
            <person name="Panabieres F."/>
            <person name="Shan W."/>
            <person name="Tripathy S."/>
            <person name="Grunwald N."/>
            <person name="Machado M."/>
            <person name="Johnson C.S."/>
            <person name="Arredondo F."/>
            <person name="Hong C."/>
            <person name="Coffey M."/>
            <person name="Young S.K."/>
            <person name="Zeng Q."/>
            <person name="Gargeya S."/>
            <person name="Fitzgerald M."/>
            <person name="Abouelleil A."/>
            <person name="Alvarado L."/>
            <person name="Chapman S.B."/>
            <person name="Gainer-Dewar J."/>
            <person name="Goldberg J."/>
            <person name="Griggs A."/>
            <person name="Gujja S."/>
            <person name="Hansen M."/>
            <person name="Howarth C."/>
            <person name="Imamovic A."/>
            <person name="Ireland A."/>
            <person name="Larimer J."/>
            <person name="McCowan C."/>
            <person name="Murphy C."/>
            <person name="Pearson M."/>
            <person name="Poon T.W."/>
            <person name="Priest M."/>
            <person name="Roberts A."/>
            <person name="Saif S."/>
            <person name="Shea T."/>
            <person name="Sykes S."/>
            <person name="Wortman J."/>
            <person name="Nusbaum C."/>
            <person name="Birren B."/>
        </authorList>
    </citation>
    <scope>NUCLEOTIDE SEQUENCE [LARGE SCALE GENOMIC DNA]</scope>
    <source>
        <strain evidence="2 3">INRA-310</strain>
    </source>
</reference>
<sequence>MKTKESTAFSFSTGSNALGKSMMMQVGSRVVGKTNRTRGRIGIVLGVNTEGCQRKFEVEWSCGAREIVSARSISLTAVQEPQLERENASNVSTSTFTDLLLGVNEGASIDMDASSSSDEDELNFEDTMSERKTTELSMLTERVDPL</sequence>
<protein>
    <submittedName>
        <fullName evidence="2">Uncharacterized protein</fullName>
    </submittedName>
</protein>
<dbReference type="EMBL" id="KI669564">
    <property type="protein sequence ID" value="ETN20551.1"/>
    <property type="molecule type" value="Genomic_DNA"/>
</dbReference>
<dbReference type="RefSeq" id="XP_008894818.1">
    <property type="nucleotide sequence ID" value="XM_008896570.1"/>
</dbReference>
<dbReference type="Proteomes" id="UP000018817">
    <property type="component" value="Unassembled WGS sequence"/>
</dbReference>
<evidence type="ECO:0000313" key="2">
    <source>
        <dbReference type="EMBL" id="ETN20551.1"/>
    </source>
</evidence>
<reference evidence="3" key="1">
    <citation type="submission" date="2011-12" db="EMBL/GenBank/DDBJ databases">
        <authorList>
            <consortium name="The Broad Institute Genome Sequencing Platform"/>
            <person name="Russ C."/>
            <person name="Tyler B."/>
            <person name="Panabieres F."/>
            <person name="Shan W."/>
            <person name="Tripathy S."/>
            <person name="Grunwald N."/>
            <person name="Machado M."/>
            <person name="Young S.K."/>
            <person name="Zeng Q."/>
            <person name="Gargeya S."/>
            <person name="Fitzgerald M."/>
            <person name="Haas B."/>
            <person name="Abouelleil A."/>
            <person name="Alvarado L."/>
            <person name="Arachchi H.M."/>
            <person name="Berlin A."/>
            <person name="Chapman S.B."/>
            <person name="Gearin G."/>
            <person name="Goldberg J."/>
            <person name="Griggs A."/>
            <person name="Gujja S."/>
            <person name="Hansen M."/>
            <person name="Heiman D."/>
            <person name="Howarth C."/>
            <person name="Larimer J."/>
            <person name="Lui A."/>
            <person name="MacDonald P.J.P."/>
            <person name="McCowen C."/>
            <person name="Montmayeur A."/>
            <person name="Murphy C."/>
            <person name="Neiman D."/>
            <person name="Pearson M."/>
            <person name="Priest M."/>
            <person name="Roberts A."/>
            <person name="Saif S."/>
            <person name="Shea T."/>
            <person name="Sisk P."/>
            <person name="Stolte C."/>
            <person name="Sykes S."/>
            <person name="Wortman J."/>
            <person name="Nusbaum C."/>
            <person name="Birren B."/>
        </authorList>
    </citation>
    <scope>NUCLEOTIDE SEQUENCE [LARGE SCALE GENOMIC DNA]</scope>
    <source>
        <strain evidence="3">INRA-310</strain>
    </source>
</reference>
<proteinExistence type="predicted"/>
<organism evidence="2 3">
    <name type="scientific">Phytophthora nicotianae (strain INRA-310)</name>
    <name type="common">Phytophthora parasitica</name>
    <dbReference type="NCBI Taxonomy" id="761204"/>
    <lineage>
        <taxon>Eukaryota</taxon>
        <taxon>Sar</taxon>
        <taxon>Stramenopiles</taxon>
        <taxon>Oomycota</taxon>
        <taxon>Peronosporomycetes</taxon>
        <taxon>Peronosporales</taxon>
        <taxon>Peronosporaceae</taxon>
        <taxon>Phytophthora</taxon>
    </lineage>
</organism>
<dbReference type="AlphaFoldDB" id="W2R5L3"/>
<name>W2R5L3_PHYN3</name>
<accession>W2R5L3</accession>
<dbReference type="VEuPathDB" id="FungiDB:PPTG_21317"/>